<sequence>MIKKLKSRGLSGSLLRQVLDMGPEQGLAYGEMLLATDASTFRQISTVQTSIGKAASSLGTTGSDALYDAGKNAGAGFLAGLKTELTQLDKTMASLAKTMYASIKKSLKIKSPSQLPEIRYSGAMTVAGIAAGMDRALPELDAASQRIANRLTRSGSHGSRMAPALVGPGHRSTAAASSSGSSPSVNEVRVFIGGQEVRAVVQSETLRYGRRNSNIGLDRLMPASRMTGPPSWGRAALSFAPD</sequence>
<evidence type="ECO:0000313" key="3">
    <source>
        <dbReference type="Proteomes" id="UP000377595"/>
    </source>
</evidence>
<feature type="region of interest" description="Disordered" evidence="1">
    <location>
        <begin position="151"/>
        <end position="185"/>
    </location>
</feature>
<comment type="caution">
    <text evidence="2">The sequence shown here is derived from an EMBL/GenBank/DDBJ whole genome shotgun (WGS) entry which is preliminary data.</text>
</comment>
<dbReference type="Proteomes" id="UP000377595">
    <property type="component" value="Unassembled WGS sequence"/>
</dbReference>
<evidence type="ECO:0000313" key="2">
    <source>
        <dbReference type="EMBL" id="GES19636.1"/>
    </source>
</evidence>
<gene>
    <name evidence="2" type="ORF">Aple_025320</name>
</gene>
<dbReference type="OrthoDB" id="2183194at2"/>
<protein>
    <submittedName>
        <fullName evidence="2">Uncharacterized protein</fullName>
    </submittedName>
</protein>
<keyword evidence="3" id="KW-1185">Reference proteome</keyword>
<organism evidence="2 3">
    <name type="scientific">Acrocarpospora pleiomorpha</name>
    <dbReference type="NCBI Taxonomy" id="90975"/>
    <lineage>
        <taxon>Bacteria</taxon>
        <taxon>Bacillati</taxon>
        <taxon>Actinomycetota</taxon>
        <taxon>Actinomycetes</taxon>
        <taxon>Streptosporangiales</taxon>
        <taxon>Streptosporangiaceae</taxon>
        <taxon>Acrocarpospora</taxon>
    </lineage>
</organism>
<proteinExistence type="predicted"/>
<name>A0A5M3XG60_9ACTN</name>
<reference evidence="2 3" key="1">
    <citation type="submission" date="2019-10" db="EMBL/GenBank/DDBJ databases">
        <title>Whole genome shotgun sequence of Acrocarpospora pleiomorpha NBRC 16267.</title>
        <authorList>
            <person name="Ichikawa N."/>
            <person name="Kimura A."/>
            <person name="Kitahashi Y."/>
            <person name="Komaki H."/>
            <person name="Oguchi A."/>
        </authorList>
    </citation>
    <scope>NUCLEOTIDE SEQUENCE [LARGE SCALE GENOMIC DNA]</scope>
    <source>
        <strain evidence="2 3">NBRC 16267</strain>
    </source>
</reference>
<feature type="compositionally biased region" description="Low complexity" evidence="1">
    <location>
        <begin position="172"/>
        <end position="184"/>
    </location>
</feature>
<evidence type="ECO:0000256" key="1">
    <source>
        <dbReference type="SAM" id="MobiDB-lite"/>
    </source>
</evidence>
<dbReference type="EMBL" id="BLAF01000013">
    <property type="protein sequence ID" value="GES19636.1"/>
    <property type="molecule type" value="Genomic_DNA"/>
</dbReference>
<dbReference type="AlphaFoldDB" id="A0A5M3XG60"/>
<dbReference type="RefSeq" id="WP_155344723.1">
    <property type="nucleotide sequence ID" value="NZ_BAAAHM010000028.1"/>
</dbReference>
<accession>A0A5M3XG60</accession>